<dbReference type="Proteomes" id="UP000438429">
    <property type="component" value="Unassembled WGS sequence"/>
</dbReference>
<evidence type="ECO:0000313" key="2">
    <source>
        <dbReference type="EMBL" id="KAF0021818.1"/>
    </source>
</evidence>
<name>A0A6A4RNQ8_SCOMX</name>
<protein>
    <submittedName>
        <fullName evidence="2">Uncharacterized protein</fullName>
    </submittedName>
</protein>
<accession>A0A6A4RNQ8</accession>
<proteinExistence type="predicted"/>
<comment type="caution">
    <text evidence="2">The sequence shown here is derived from an EMBL/GenBank/DDBJ whole genome shotgun (WGS) entry which is preliminary data.</text>
</comment>
<dbReference type="EMBL" id="VEVO01001612">
    <property type="protein sequence ID" value="KAF0021818.1"/>
    <property type="molecule type" value="Genomic_DNA"/>
</dbReference>
<gene>
    <name evidence="2" type="ORF">F2P81_025928</name>
</gene>
<evidence type="ECO:0000313" key="3">
    <source>
        <dbReference type="Proteomes" id="UP000438429"/>
    </source>
</evidence>
<sequence>MMTHISQKSKLRECVATHFLSGDNRTQPSSLDLQLQTELFRRSKDSCEMSQQDIEEPEVMTSSTPPSGSKVEIINSRPECESASAAPQSESPESDNYEHDCCIIIWIISVINWFSRLCFVH</sequence>
<evidence type="ECO:0000256" key="1">
    <source>
        <dbReference type="SAM" id="MobiDB-lite"/>
    </source>
</evidence>
<feature type="compositionally biased region" description="Low complexity" evidence="1">
    <location>
        <begin position="81"/>
        <end position="91"/>
    </location>
</feature>
<organism evidence="2 3">
    <name type="scientific">Scophthalmus maximus</name>
    <name type="common">Turbot</name>
    <name type="synonym">Psetta maxima</name>
    <dbReference type="NCBI Taxonomy" id="52904"/>
    <lineage>
        <taxon>Eukaryota</taxon>
        <taxon>Metazoa</taxon>
        <taxon>Chordata</taxon>
        <taxon>Craniata</taxon>
        <taxon>Vertebrata</taxon>
        <taxon>Euteleostomi</taxon>
        <taxon>Actinopterygii</taxon>
        <taxon>Neopterygii</taxon>
        <taxon>Teleostei</taxon>
        <taxon>Neoteleostei</taxon>
        <taxon>Acanthomorphata</taxon>
        <taxon>Carangaria</taxon>
        <taxon>Pleuronectiformes</taxon>
        <taxon>Pleuronectoidei</taxon>
        <taxon>Scophthalmidae</taxon>
        <taxon>Scophthalmus</taxon>
    </lineage>
</organism>
<reference evidence="2 3" key="1">
    <citation type="submission" date="2019-06" db="EMBL/GenBank/DDBJ databases">
        <title>Draft genomes of female and male turbot (Scophthalmus maximus).</title>
        <authorList>
            <person name="Xu H."/>
            <person name="Xu X.-W."/>
            <person name="Shao C."/>
            <person name="Chen S."/>
        </authorList>
    </citation>
    <scope>NUCLEOTIDE SEQUENCE [LARGE SCALE GENOMIC DNA]</scope>
    <source>
        <strain evidence="2">Ysfricsl-2016a</strain>
        <tissue evidence="2">Blood</tissue>
    </source>
</reference>
<feature type="region of interest" description="Disordered" evidence="1">
    <location>
        <begin position="46"/>
        <end position="96"/>
    </location>
</feature>
<dbReference type="AlphaFoldDB" id="A0A6A4RNQ8"/>